<dbReference type="PANTHER" id="PTHR10655:SF64">
    <property type="entry name" value="PHOSPHOLIPASE_CARBOXYLESTERASE_THIOESTERASE DOMAIN-CONTAINING PROTEIN"/>
    <property type="match status" value="1"/>
</dbReference>
<organism evidence="4 5">
    <name type="scientific">Clohesyomyces aquaticus</name>
    <dbReference type="NCBI Taxonomy" id="1231657"/>
    <lineage>
        <taxon>Eukaryota</taxon>
        <taxon>Fungi</taxon>
        <taxon>Dikarya</taxon>
        <taxon>Ascomycota</taxon>
        <taxon>Pezizomycotina</taxon>
        <taxon>Dothideomycetes</taxon>
        <taxon>Pleosporomycetidae</taxon>
        <taxon>Pleosporales</taxon>
        <taxon>Lindgomycetaceae</taxon>
        <taxon>Clohesyomyces</taxon>
    </lineage>
</organism>
<feature type="compositionally biased region" description="Acidic residues" evidence="2">
    <location>
        <begin position="191"/>
        <end position="209"/>
    </location>
</feature>
<evidence type="ECO:0000313" key="5">
    <source>
        <dbReference type="Proteomes" id="UP000193144"/>
    </source>
</evidence>
<dbReference type="GO" id="GO:0052689">
    <property type="term" value="F:carboxylic ester hydrolase activity"/>
    <property type="evidence" value="ECO:0007669"/>
    <property type="project" value="TreeGrafter"/>
</dbReference>
<proteinExistence type="inferred from homology"/>
<dbReference type="InterPro" id="IPR029058">
    <property type="entry name" value="AB_hydrolase_fold"/>
</dbReference>
<keyword evidence="5" id="KW-1185">Reference proteome</keyword>
<feature type="domain" description="Phospholipase/carboxylesterase/thioesterase" evidence="3">
    <location>
        <begin position="241"/>
        <end position="304"/>
    </location>
</feature>
<feature type="region of interest" description="Disordered" evidence="2">
    <location>
        <begin position="189"/>
        <end position="220"/>
    </location>
</feature>
<dbReference type="AlphaFoldDB" id="A0A1Y1YXD5"/>
<dbReference type="GO" id="GO:0005737">
    <property type="term" value="C:cytoplasm"/>
    <property type="evidence" value="ECO:0007669"/>
    <property type="project" value="TreeGrafter"/>
</dbReference>
<comment type="caution">
    <text evidence="4">The sequence shown here is derived from an EMBL/GenBank/DDBJ whole genome shotgun (WGS) entry which is preliminary data.</text>
</comment>
<dbReference type="InterPro" id="IPR050565">
    <property type="entry name" value="LYPA1-2/EST-like"/>
</dbReference>
<dbReference type="InterPro" id="IPR003140">
    <property type="entry name" value="PLipase/COase/thioEstase"/>
</dbReference>
<feature type="domain" description="Phospholipase/carboxylesterase/thioesterase" evidence="3">
    <location>
        <begin position="74"/>
        <end position="181"/>
    </location>
</feature>
<comment type="similarity">
    <text evidence="1">Belongs to the AB hydrolase superfamily. AB hydrolase 2 family.</text>
</comment>
<sequence>MPPSASKSPVHSPPLIVPSLHTHKTTLIVLHGRGFTAQKFAEPILTHPVSSLLPSTTSLLGTLTHPGKVFRDYFPHTKFVFPTAPLRRAVVFQRSLTHQWFDNWSLTQPELKQHLQAPGLRETAIYLHDLLQKEIDVVGPKNVVLIGLSQGCASSLITTLLWEGEPFGAVVGMCGYLPFRKGMLDFATGGEEQEEDPLAESEDMFEREDGDPKAKESDSEKAIRWLREELQAEREKTEKTAPFSFESIPVFMGHGTEDEKVPREIGRLAADFLDTIGVNIEWKEYEGLGHWYSADMLRDVVRFFKGLDGWEDTTDESRTA</sequence>
<dbReference type="STRING" id="1231657.A0A1Y1YXD5"/>
<dbReference type="GO" id="GO:0008474">
    <property type="term" value="F:palmitoyl-(protein) hydrolase activity"/>
    <property type="evidence" value="ECO:0007669"/>
    <property type="project" value="TreeGrafter"/>
</dbReference>
<dbReference type="Pfam" id="PF02230">
    <property type="entry name" value="Abhydrolase_2"/>
    <property type="match status" value="2"/>
</dbReference>
<evidence type="ECO:0000256" key="2">
    <source>
        <dbReference type="SAM" id="MobiDB-lite"/>
    </source>
</evidence>
<dbReference type="EMBL" id="MCFA01000155">
    <property type="protein sequence ID" value="ORY02680.1"/>
    <property type="molecule type" value="Genomic_DNA"/>
</dbReference>
<protein>
    <submittedName>
        <fullName evidence="4">Phospholipase/carboxylesterase family protein-like protein</fullName>
    </submittedName>
</protein>
<feature type="compositionally biased region" description="Basic and acidic residues" evidence="2">
    <location>
        <begin position="210"/>
        <end position="220"/>
    </location>
</feature>
<dbReference type="OrthoDB" id="2418081at2759"/>
<gene>
    <name evidence="4" type="ORF">BCR34DRAFT_493033</name>
</gene>
<dbReference type="PANTHER" id="PTHR10655">
    <property type="entry name" value="LYSOPHOSPHOLIPASE-RELATED"/>
    <property type="match status" value="1"/>
</dbReference>
<accession>A0A1Y1YXD5</accession>
<evidence type="ECO:0000259" key="3">
    <source>
        <dbReference type="Pfam" id="PF02230"/>
    </source>
</evidence>
<dbReference type="Proteomes" id="UP000193144">
    <property type="component" value="Unassembled WGS sequence"/>
</dbReference>
<dbReference type="Gene3D" id="3.40.50.1820">
    <property type="entry name" value="alpha/beta hydrolase"/>
    <property type="match status" value="1"/>
</dbReference>
<evidence type="ECO:0000256" key="1">
    <source>
        <dbReference type="ARBA" id="ARBA00006499"/>
    </source>
</evidence>
<dbReference type="SUPFAM" id="SSF53474">
    <property type="entry name" value="alpha/beta-Hydrolases"/>
    <property type="match status" value="1"/>
</dbReference>
<evidence type="ECO:0000313" key="4">
    <source>
        <dbReference type="EMBL" id="ORY02680.1"/>
    </source>
</evidence>
<reference evidence="4 5" key="1">
    <citation type="submission" date="2016-07" db="EMBL/GenBank/DDBJ databases">
        <title>Pervasive Adenine N6-methylation of Active Genes in Fungi.</title>
        <authorList>
            <consortium name="DOE Joint Genome Institute"/>
            <person name="Mondo S.J."/>
            <person name="Dannebaum R.O."/>
            <person name="Kuo R.C."/>
            <person name="Labutti K."/>
            <person name="Haridas S."/>
            <person name="Kuo A."/>
            <person name="Salamov A."/>
            <person name="Ahrendt S.R."/>
            <person name="Lipzen A."/>
            <person name="Sullivan W."/>
            <person name="Andreopoulos W.B."/>
            <person name="Clum A."/>
            <person name="Lindquist E."/>
            <person name="Daum C."/>
            <person name="Ramamoorthy G.K."/>
            <person name="Gryganskyi A."/>
            <person name="Culley D."/>
            <person name="Magnuson J.K."/>
            <person name="James T.Y."/>
            <person name="O'Malley M.A."/>
            <person name="Stajich J.E."/>
            <person name="Spatafora J.W."/>
            <person name="Visel A."/>
            <person name="Grigoriev I.V."/>
        </authorList>
    </citation>
    <scope>NUCLEOTIDE SEQUENCE [LARGE SCALE GENOMIC DNA]</scope>
    <source>
        <strain evidence="4 5">CBS 115471</strain>
    </source>
</reference>
<name>A0A1Y1YXD5_9PLEO</name>